<name>A0ABR2F751_9ROSI</name>
<proteinExistence type="predicted"/>
<organism evidence="1 2">
    <name type="scientific">Hibiscus sabdariffa</name>
    <name type="common">roselle</name>
    <dbReference type="NCBI Taxonomy" id="183260"/>
    <lineage>
        <taxon>Eukaryota</taxon>
        <taxon>Viridiplantae</taxon>
        <taxon>Streptophyta</taxon>
        <taxon>Embryophyta</taxon>
        <taxon>Tracheophyta</taxon>
        <taxon>Spermatophyta</taxon>
        <taxon>Magnoliopsida</taxon>
        <taxon>eudicotyledons</taxon>
        <taxon>Gunneridae</taxon>
        <taxon>Pentapetalae</taxon>
        <taxon>rosids</taxon>
        <taxon>malvids</taxon>
        <taxon>Malvales</taxon>
        <taxon>Malvaceae</taxon>
        <taxon>Malvoideae</taxon>
        <taxon>Hibiscus</taxon>
    </lineage>
</organism>
<sequence>MPTLEAFVTIFLSSWHGSQADALRSIEWLDGFVLYGSIIQSTSFERSRILFETEHSGQIDEVVELVESDKVFLIVVQEVKLDGLSRVSTYFSEKLVGVVDCDVLEPRGTMSEKEFPHRDRLVAGVVY</sequence>
<evidence type="ECO:0000313" key="2">
    <source>
        <dbReference type="Proteomes" id="UP001472677"/>
    </source>
</evidence>
<accession>A0ABR2F751</accession>
<dbReference type="Proteomes" id="UP001472677">
    <property type="component" value="Unassembled WGS sequence"/>
</dbReference>
<dbReference type="EMBL" id="JBBPBM010000008">
    <property type="protein sequence ID" value="KAK8572834.1"/>
    <property type="molecule type" value="Genomic_DNA"/>
</dbReference>
<reference evidence="1 2" key="1">
    <citation type="journal article" date="2024" name="G3 (Bethesda)">
        <title>Genome assembly of Hibiscus sabdariffa L. provides insights into metabolisms of medicinal natural products.</title>
        <authorList>
            <person name="Kim T."/>
        </authorList>
    </citation>
    <scope>NUCLEOTIDE SEQUENCE [LARGE SCALE GENOMIC DNA]</scope>
    <source>
        <strain evidence="1">TK-2024</strain>
        <tissue evidence="1">Old leaves</tissue>
    </source>
</reference>
<comment type="caution">
    <text evidence="1">The sequence shown here is derived from an EMBL/GenBank/DDBJ whole genome shotgun (WGS) entry which is preliminary data.</text>
</comment>
<protein>
    <submittedName>
        <fullName evidence="1">Uncharacterized protein</fullName>
    </submittedName>
</protein>
<gene>
    <name evidence="1" type="ORF">V6N12_028874</name>
</gene>
<keyword evidence="2" id="KW-1185">Reference proteome</keyword>
<evidence type="ECO:0000313" key="1">
    <source>
        <dbReference type="EMBL" id="KAK8572834.1"/>
    </source>
</evidence>